<name>F9Q7F6_9PAST</name>
<proteinExistence type="inferred from homology"/>
<protein>
    <recommendedName>
        <fullName evidence="2">UPF0301 protein HMPREF9952_0200</fullName>
    </recommendedName>
</protein>
<dbReference type="Proteomes" id="UP000006235">
    <property type="component" value="Unassembled WGS sequence"/>
</dbReference>
<dbReference type="GO" id="GO:0005829">
    <property type="term" value="C:cytosol"/>
    <property type="evidence" value="ECO:0007669"/>
    <property type="project" value="TreeGrafter"/>
</dbReference>
<dbReference type="STRING" id="1035188.HMPREF9952_0200"/>
<sequence length="190" mass="21330">MNLQGQLLIAMPHVKDYFEQAVILICEHNAQGAMGVMINYPTDLSIAELYSKLNLMSINNRQFSQRHVTGTLVLTGGPVHSERGFIVHTKSKTEFEHSYPISDNLWLTTSADIINTFGSSDAPENYLVALGCANWAPGQLEQEIADNVWLVAPSNNYILFHTRYDDRYSTASRQLRIYGDNLVPEQMGHA</sequence>
<dbReference type="PANTHER" id="PTHR30327">
    <property type="entry name" value="UNCHARACTERIZED PROTEIN YQGE"/>
    <property type="match status" value="1"/>
</dbReference>
<evidence type="ECO:0000256" key="2">
    <source>
        <dbReference type="HAMAP-Rule" id="MF_00758"/>
    </source>
</evidence>
<dbReference type="EMBL" id="AFUV01000006">
    <property type="protein sequence ID" value="EGV06481.1"/>
    <property type="molecule type" value="Genomic_DNA"/>
</dbReference>
<gene>
    <name evidence="3" type="ORF">HMPREF9952_0200</name>
</gene>
<evidence type="ECO:0000313" key="3">
    <source>
        <dbReference type="EMBL" id="EGV06481.1"/>
    </source>
</evidence>
<organism evidence="3 4">
    <name type="scientific">Haemophilus pittmaniae HK 85</name>
    <dbReference type="NCBI Taxonomy" id="1035188"/>
    <lineage>
        <taxon>Bacteria</taxon>
        <taxon>Pseudomonadati</taxon>
        <taxon>Pseudomonadota</taxon>
        <taxon>Gammaproteobacteria</taxon>
        <taxon>Pasteurellales</taxon>
        <taxon>Pasteurellaceae</taxon>
        <taxon>Haemophilus</taxon>
    </lineage>
</organism>
<dbReference type="PANTHER" id="PTHR30327:SF1">
    <property type="entry name" value="UPF0301 PROTEIN YQGE"/>
    <property type="match status" value="1"/>
</dbReference>
<reference evidence="3 4" key="1">
    <citation type="submission" date="2011-07" db="EMBL/GenBank/DDBJ databases">
        <authorList>
            <person name="Harkins D.M."/>
            <person name="Madupu R."/>
            <person name="Durkin A.S."/>
            <person name="Torralba M."/>
            <person name="Methe B."/>
            <person name="Sutton G.G."/>
            <person name="Nelson K.E."/>
        </authorList>
    </citation>
    <scope>NUCLEOTIDE SEQUENCE [LARGE SCALE GENOMIC DNA]</scope>
    <source>
        <strain evidence="3 4">HK 85</strain>
    </source>
</reference>
<evidence type="ECO:0000256" key="1">
    <source>
        <dbReference type="ARBA" id="ARBA00009600"/>
    </source>
</evidence>
<dbReference type="NCBIfam" id="NF001266">
    <property type="entry name" value="PRK00228.1-1"/>
    <property type="match status" value="1"/>
</dbReference>
<dbReference type="Pfam" id="PF02622">
    <property type="entry name" value="DUF179"/>
    <property type="match status" value="1"/>
</dbReference>
<comment type="similarity">
    <text evidence="1 2">Belongs to the UPF0301 (AlgH) family.</text>
</comment>
<evidence type="ECO:0000313" key="4">
    <source>
        <dbReference type="Proteomes" id="UP000006235"/>
    </source>
</evidence>
<dbReference type="InterPro" id="IPR003774">
    <property type="entry name" value="AlgH-like"/>
</dbReference>
<dbReference type="SUPFAM" id="SSF143456">
    <property type="entry name" value="VC0467-like"/>
    <property type="match status" value="1"/>
</dbReference>
<dbReference type="HAMAP" id="MF_00758">
    <property type="entry name" value="UPF0301"/>
    <property type="match status" value="1"/>
</dbReference>
<dbReference type="AlphaFoldDB" id="F9Q7F6"/>
<comment type="caution">
    <text evidence="3">The sequence shown here is derived from an EMBL/GenBank/DDBJ whole genome shotgun (WGS) entry which is preliminary data.</text>
</comment>
<accession>F9Q7F6</accession>
<dbReference type="Gene3D" id="3.40.1740.10">
    <property type="entry name" value="VC0467-like"/>
    <property type="match status" value="1"/>
</dbReference>